<proteinExistence type="predicted"/>
<keyword evidence="6" id="KW-0378">Hydrolase</keyword>
<dbReference type="GO" id="GO:0005525">
    <property type="term" value="F:GTP binding"/>
    <property type="evidence" value="ECO:0007669"/>
    <property type="project" value="TreeGrafter"/>
</dbReference>
<feature type="domain" description="GTP cyclohydrolase I" evidence="8">
    <location>
        <begin position="30"/>
        <end position="150"/>
    </location>
</feature>
<keyword evidence="10" id="KW-1185">Reference proteome</keyword>
<keyword evidence="5" id="KW-0554">One-carbon metabolism</keyword>
<dbReference type="GO" id="GO:0006729">
    <property type="term" value="P:tetrahydrobiopterin biosynthetic process"/>
    <property type="evidence" value="ECO:0007669"/>
    <property type="project" value="TreeGrafter"/>
</dbReference>
<dbReference type="PANTHER" id="PTHR11109">
    <property type="entry name" value="GTP CYCLOHYDROLASE I"/>
    <property type="match status" value="1"/>
</dbReference>
<dbReference type="SUPFAM" id="SSF55620">
    <property type="entry name" value="Tetrahydrobiopterin biosynthesis enzymes-like"/>
    <property type="match status" value="1"/>
</dbReference>
<dbReference type="UniPathway" id="UPA00848">
    <property type="reaction ID" value="UER00151"/>
</dbReference>
<dbReference type="GO" id="GO:0006730">
    <property type="term" value="P:one-carbon metabolic process"/>
    <property type="evidence" value="ECO:0007669"/>
    <property type="project" value="UniProtKB-KW"/>
</dbReference>
<dbReference type="AlphaFoldDB" id="A0A1X2LWE8"/>
<sequence>MLRHDNGFALAGGSLLQFPIGRTRTAESGSGGSELVLVRPIPFHSLCERHLLSFHGVVHVGYLHGENQLDPAEFARIVQACSRGIQAQQRMTARIGLWLHHQLAPRGVGVLIEGEYACATAGRGAPTTTLAFYGSLRHSADGQREFVSLTRQEQKGIVRQ</sequence>
<evidence type="ECO:0000256" key="5">
    <source>
        <dbReference type="ARBA" id="ARBA00022563"/>
    </source>
</evidence>
<dbReference type="EC" id="3.5.4.16" evidence="3"/>
<comment type="pathway">
    <text evidence="2">Cofactor biosynthesis; 7,8-dihydroneopterin triphosphate biosynthesis; 7,8-dihydroneopterin triphosphate from GTP: step 1/1.</text>
</comment>
<dbReference type="EMBL" id="NCXP01000007">
    <property type="protein sequence ID" value="OSC41442.1"/>
    <property type="molecule type" value="Genomic_DNA"/>
</dbReference>
<protein>
    <recommendedName>
        <fullName evidence="4">GTP cyclohydrolase 1</fullName>
        <ecNumber evidence="3">3.5.4.16</ecNumber>
    </recommendedName>
    <alternativeName>
        <fullName evidence="7">GTP cyclohydrolase I</fullName>
    </alternativeName>
</protein>
<evidence type="ECO:0000256" key="4">
    <source>
        <dbReference type="ARBA" id="ARBA00017272"/>
    </source>
</evidence>
<evidence type="ECO:0000256" key="7">
    <source>
        <dbReference type="ARBA" id="ARBA00030854"/>
    </source>
</evidence>
<dbReference type="OrthoDB" id="9801207at2"/>
<evidence type="ECO:0000313" key="9">
    <source>
        <dbReference type="EMBL" id="OSC41442.1"/>
    </source>
</evidence>
<dbReference type="InterPro" id="IPR001474">
    <property type="entry name" value="GTP_CycHdrlase_I"/>
</dbReference>
<evidence type="ECO:0000259" key="8">
    <source>
        <dbReference type="Pfam" id="PF01227"/>
    </source>
</evidence>
<gene>
    <name evidence="9" type="ORF">B8W66_08680</name>
</gene>
<evidence type="ECO:0000313" key="10">
    <source>
        <dbReference type="Proteomes" id="UP000193247"/>
    </source>
</evidence>
<dbReference type="Proteomes" id="UP000193247">
    <property type="component" value="Unassembled WGS sequence"/>
</dbReference>
<dbReference type="InterPro" id="IPR043133">
    <property type="entry name" value="GTP-CH-I_C/QueF"/>
</dbReference>
<organism evidence="9 10">
    <name type="scientific">Mycobacterium decipiens</name>
    <dbReference type="NCBI Taxonomy" id="1430326"/>
    <lineage>
        <taxon>Bacteria</taxon>
        <taxon>Bacillati</taxon>
        <taxon>Actinomycetota</taxon>
        <taxon>Actinomycetes</taxon>
        <taxon>Mycobacteriales</taxon>
        <taxon>Mycobacteriaceae</taxon>
        <taxon>Mycobacterium</taxon>
    </lineage>
</organism>
<evidence type="ECO:0000256" key="1">
    <source>
        <dbReference type="ARBA" id="ARBA00001052"/>
    </source>
</evidence>
<dbReference type="GO" id="GO:0005737">
    <property type="term" value="C:cytoplasm"/>
    <property type="evidence" value="ECO:0007669"/>
    <property type="project" value="TreeGrafter"/>
</dbReference>
<comment type="catalytic activity">
    <reaction evidence="1">
        <text>GTP + H2O = 7,8-dihydroneopterin 3'-triphosphate + formate + H(+)</text>
        <dbReference type="Rhea" id="RHEA:17473"/>
        <dbReference type="ChEBI" id="CHEBI:15377"/>
        <dbReference type="ChEBI" id="CHEBI:15378"/>
        <dbReference type="ChEBI" id="CHEBI:15740"/>
        <dbReference type="ChEBI" id="CHEBI:37565"/>
        <dbReference type="ChEBI" id="CHEBI:58462"/>
        <dbReference type="EC" id="3.5.4.16"/>
    </reaction>
</comment>
<dbReference type="Pfam" id="PF01227">
    <property type="entry name" value="GTP_cyclohydroI"/>
    <property type="match status" value="1"/>
</dbReference>
<evidence type="ECO:0000256" key="2">
    <source>
        <dbReference type="ARBA" id="ARBA00005080"/>
    </source>
</evidence>
<dbReference type="STRING" id="1430326.B8W66_08680"/>
<dbReference type="Gene3D" id="3.30.1130.10">
    <property type="match status" value="1"/>
</dbReference>
<dbReference type="GO" id="GO:0003934">
    <property type="term" value="F:GTP cyclohydrolase I activity"/>
    <property type="evidence" value="ECO:0007669"/>
    <property type="project" value="UniProtKB-EC"/>
</dbReference>
<dbReference type="PANTHER" id="PTHR11109:SF7">
    <property type="entry name" value="GTP CYCLOHYDROLASE 1"/>
    <property type="match status" value="1"/>
</dbReference>
<dbReference type="InterPro" id="IPR020602">
    <property type="entry name" value="GTP_CycHdrlase_I_dom"/>
</dbReference>
<reference evidence="9 10" key="1">
    <citation type="submission" date="2017-04" db="EMBL/GenBank/DDBJ databases">
        <title>The new phylogeny of genus Mycobacterium.</title>
        <authorList>
            <person name="Tortoli E."/>
            <person name="Trovato A."/>
            <person name="Cirillo D.M."/>
        </authorList>
    </citation>
    <scope>NUCLEOTIDE SEQUENCE [LARGE SCALE GENOMIC DNA]</scope>
    <source>
        <strain evidence="9 10">TBL 1200985</strain>
    </source>
</reference>
<evidence type="ECO:0000256" key="6">
    <source>
        <dbReference type="ARBA" id="ARBA00022801"/>
    </source>
</evidence>
<dbReference type="GO" id="GO:0046654">
    <property type="term" value="P:tetrahydrofolate biosynthetic process"/>
    <property type="evidence" value="ECO:0007669"/>
    <property type="project" value="InterPro"/>
</dbReference>
<comment type="caution">
    <text evidence="9">The sequence shown here is derived from an EMBL/GenBank/DDBJ whole genome shotgun (WGS) entry which is preliminary data.</text>
</comment>
<dbReference type="GO" id="GO:0008270">
    <property type="term" value="F:zinc ion binding"/>
    <property type="evidence" value="ECO:0007669"/>
    <property type="project" value="TreeGrafter"/>
</dbReference>
<dbReference type="RefSeq" id="WP_085324617.1">
    <property type="nucleotide sequence ID" value="NZ_NCXP01000007.1"/>
</dbReference>
<accession>A0A1X2LWE8</accession>
<name>A0A1X2LWE8_9MYCO</name>
<evidence type="ECO:0000256" key="3">
    <source>
        <dbReference type="ARBA" id="ARBA00012715"/>
    </source>
</evidence>